<protein>
    <submittedName>
        <fullName evidence="1">Uncharacterized protein</fullName>
    </submittedName>
</protein>
<comment type="caution">
    <text evidence="1">The sequence shown here is derived from an EMBL/GenBank/DDBJ whole genome shotgun (WGS) entry which is preliminary data.</text>
</comment>
<organism evidence="1 2">
    <name type="scientific">Molorchus minor</name>
    <dbReference type="NCBI Taxonomy" id="1323400"/>
    <lineage>
        <taxon>Eukaryota</taxon>
        <taxon>Metazoa</taxon>
        <taxon>Ecdysozoa</taxon>
        <taxon>Arthropoda</taxon>
        <taxon>Hexapoda</taxon>
        <taxon>Insecta</taxon>
        <taxon>Pterygota</taxon>
        <taxon>Neoptera</taxon>
        <taxon>Endopterygota</taxon>
        <taxon>Coleoptera</taxon>
        <taxon>Polyphaga</taxon>
        <taxon>Cucujiformia</taxon>
        <taxon>Chrysomeloidea</taxon>
        <taxon>Cerambycidae</taxon>
        <taxon>Lamiinae</taxon>
        <taxon>Monochamini</taxon>
        <taxon>Molorchus</taxon>
    </lineage>
</organism>
<accession>A0ABQ9IQL8</accession>
<name>A0ABQ9IQL8_9CUCU</name>
<keyword evidence="2" id="KW-1185">Reference proteome</keyword>
<evidence type="ECO:0000313" key="2">
    <source>
        <dbReference type="Proteomes" id="UP001162164"/>
    </source>
</evidence>
<dbReference type="Proteomes" id="UP001162164">
    <property type="component" value="Unassembled WGS sequence"/>
</dbReference>
<proteinExistence type="predicted"/>
<gene>
    <name evidence="1" type="ORF">NQ317_018794</name>
</gene>
<evidence type="ECO:0000313" key="1">
    <source>
        <dbReference type="EMBL" id="KAJ8943057.1"/>
    </source>
</evidence>
<reference evidence="1" key="1">
    <citation type="journal article" date="2023" name="Insect Mol. Biol.">
        <title>Genome sequencing provides insights into the evolution of gene families encoding plant cell wall-degrading enzymes in longhorned beetles.</title>
        <authorList>
            <person name="Shin N.R."/>
            <person name="Okamura Y."/>
            <person name="Kirsch R."/>
            <person name="Pauchet Y."/>
        </authorList>
    </citation>
    <scope>NUCLEOTIDE SEQUENCE</scope>
    <source>
        <strain evidence="1">MMC_N1</strain>
    </source>
</reference>
<sequence length="130" mass="14806">QTSPQEVYVGYDSYTAILVLDSPGSNGVGDLVTPREQGTKKKFLGHRSYSGPFWHSEEPHGSCTKKGWLLLFAMAPWERLKFILVTYLLYSQEKTQKTRIITNSRAGERSHFLRNSTKNKVKANVTTRKL</sequence>
<feature type="non-terminal residue" evidence="1">
    <location>
        <position position="1"/>
    </location>
</feature>
<dbReference type="EMBL" id="JAPWTJ010004663">
    <property type="protein sequence ID" value="KAJ8943057.1"/>
    <property type="molecule type" value="Genomic_DNA"/>
</dbReference>